<sequence length="339" mass="37846">MSSPWATDEPQAELWLEQSINAGTYIGAAAYGLHVALYITCLRSLSLRRQHYWYMLTFVTVLLSLGTINIVCNIRFNEFTWIDYRNYPGGPFAYIMGQETNPLNIAGNAASIIATFLADGLLLYRTYILWNNNWMLIVIPILMYLASTVLSAFFVYQAARPDSSLWAQNSFNFGLAYWALTMSLNIILTLMLVVRLFIIRRQVKSTLGADHARTYSDIAAMIMECALPYGVISFIFIVLYGIQNTGENLFIPLLAQVQCITPELIILRVAKGHAWTGTKNMSGPVSAMSFTDPKTTMTTSSDTTTREANLNDISITFSDGSSSQLERKNHPSDPAVSFA</sequence>
<feature type="transmembrane region" description="Helical" evidence="2">
    <location>
        <begin position="176"/>
        <end position="198"/>
    </location>
</feature>
<dbReference type="GeneID" id="24101439"/>
<protein>
    <recommendedName>
        <fullName evidence="5">G-protein coupled receptors family 1 profile domain-containing protein</fullName>
    </recommendedName>
</protein>
<dbReference type="RefSeq" id="XP_012185822.1">
    <property type="nucleotide sequence ID" value="XM_012330432.1"/>
</dbReference>
<feature type="transmembrane region" description="Helical" evidence="2">
    <location>
        <begin position="218"/>
        <end position="243"/>
    </location>
</feature>
<keyword evidence="2" id="KW-0472">Membrane</keyword>
<keyword evidence="2" id="KW-0812">Transmembrane</keyword>
<dbReference type="Proteomes" id="UP000006352">
    <property type="component" value="Unassembled WGS sequence"/>
</dbReference>
<dbReference type="EMBL" id="HE797382">
    <property type="protein sequence ID" value="CCM06539.1"/>
    <property type="molecule type" value="Genomic_DNA"/>
</dbReference>
<dbReference type="HOGENOM" id="CLU_044614_0_1_1"/>
<dbReference type="AlphaFoldDB" id="J4H5D3"/>
<feature type="region of interest" description="Disordered" evidence="1">
    <location>
        <begin position="319"/>
        <end position="339"/>
    </location>
</feature>
<accession>J4H5D3</accession>
<evidence type="ECO:0000256" key="1">
    <source>
        <dbReference type="SAM" id="MobiDB-lite"/>
    </source>
</evidence>
<proteinExistence type="predicted"/>
<feature type="transmembrane region" description="Helical" evidence="2">
    <location>
        <begin position="105"/>
        <end position="124"/>
    </location>
</feature>
<evidence type="ECO:0008006" key="5">
    <source>
        <dbReference type="Google" id="ProtNLM"/>
    </source>
</evidence>
<dbReference type="InParanoid" id="J4H5D3"/>
<organism evidence="3 4">
    <name type="scientific">Fibroporia radiculosa</name>
    <dbReference type="NCBI Taxonomy" id="599839"/>
    <lineage>
        <taxon>Eukaryota</taxon>
        <taxon>Fungi</taxon>
        <taxon>Dikarya</taxon>
        <taxon>Basidiomycota</taxon>
        <taxon>Agaricomycotina</taxon>
        <taxon>Agaricomycetes</taxon>
        <taxon>Polyporales</taxon>
        <taxon>Fibroporiaceae</taxon>
        <taxon>Fibroporia</taxon>
    </lineage>
</organism>
<reference evidence="3 4" key="1">
    <citation type="journal article" date="2012" name="Appl. Environ. Microbiol.">
        <title>Short-read sequencing for genomic analysis of the brown rot fungus Fibroporia radiculosa.</title>
        <authorList>
            <person name="Tang J.D."/>
            <person name="Perkins A.D."/>
            <person name="Sonstegard T.S."/>
            <person name="Schroeder S.G."/>
            <person name="Burgess S.C."/>
            <person name="Diehl S.V."/>
        </authorList>
    </citation>
    <scope>NUCLEOTIDE SEQUENCE [LARGE SCALE GENOMIC DNA]</scope>
    <source>
        <strain evidence="3 4">TFFH 294</strain>
    </source>
</reference>
<feature type="transmembrane region" description="Helical" evidence="2">
    <location>
        <begin position="136"/>
        <end position="156"/>
    </location>
</feature>
<evidence type="ECO:0000313" key="3">
    <source>
        <dbReference type="EMBL" id="CCM06539.1"/>
    </source>
</evidence>
<feature type="transmembrane region" description="Helical" evidence="2">
    <location>
        <begin position="52"/>
        <end position="76"/>
    </location>
</feature>
<keyword evidence="4" id="KW-1185">Reference proteome</keyword>
<gene>
    <name evidence="3" type="ORF">FIBRA_08813</name>
</gene>
<evidence type="ECO:0000313" key="4">
    <source>
        <dbReference type="Proteomes" id="UP000006352"/>
    </source>
</evidence>
<feature type="transmembrane region" description="Helical" evidence="2">
    <location>
        <begin position="20"/>
        <end position="40"/>
    </location>
</feature>
<name>J4H5D3_9APHY</name>
<evidence type="ECO:0000256" key="2">
    <source>
        <dbReference type="SAM" id="Phobius"/>
    </source>
</evidence>
<dbReference type="OrthoDB" id="2796825at2759"/>
<keyword evidence="2" id="KW-1133">Transmembrane helix</keyword>